<evidence type="ECO:0000313" key="1">
    <source>
        <dbReference type="EMBL" id="QKX56814.1"/>
    </source>
</evidence>
<proteinExistence type="predicted"/>
<dbReference type="GeneID" id="55991423"/>
<dbReference type="KEGG" id="trg:TRUGW13939_03921"/>
<dbReference type="EMBL" id="CP055899">
    <property type="protein sequence ID" value="QKX56814.1"/>
    <property type="molecule type" value="Genomic_DNA"/>
</dbReference>
<name>A0A7H8QS50_TALRU</name>
<evidence type="ECO:0000313" key="2">
    <source>
        <dbReference type="Proteomes" id="UP000509510"/>
    </source>
</evidence>
<reference evidence="2" key="1">
    <citation type="submission" date="2020-06" db="EMBL/GenBank/DDBJ databases">
        <title>A chromosome-scale genome assembly of Talaromyces rugulosus W13939.</title>
        <authorList>
            <person name="Wang B."/>
            <person name="Guo L."/>
            <person name="Ye K."/>
            <person name="Wang L."/>
        </authorList>
    </citation>
    <scope>NUCLEOTIDE SEQUENCE [LARGE SCALE GENOMIC DNA]</scope>
    <source>
        <strain evidence="2">W13939</strain>
    </source>
</reference>
<dbReference type="AlphaFoldDB" id="A0A7H8QS50"/>
<protein>
    <submittedName>
        <fullName evidence="1">Uncharacterized protein</fullName>
    </submittedName>
</protein>
<dbReference type="RefSeq" id="XP_035342992.1">
    <property type="nucleotide sequence ID" value="XM_035487099.1"/>
</dbReference>
<keyword evidence="2" id="KW-1185">Reference proteome</keyword>
<gene>
    <name evidence="1" type="ORF">TRUGW13939_03921</name>
</gene>
<accession>A0A7H8QS50</accession>
<sequence>MQADRVEQQGKAGNYRGAHAGDELAVGAMAAALVRACWRGRRR</sequence>
<dbReference type="Proteomes" id="UP000509510">
    <property type="component" value="Chromosome II"/>
</dbReference>
<organism evidence="1 2">
    <name type="scientific">Talaromyces rugulosus</name>
    <name type="common">Penicillium rugulosum</name>
    <dbReference type="NCBI Taxonomy" id="121627"/>
    <lineage>
        <taxon>Eukaryota</taxon>
        <taxon>Fungi</taxon>
        <taxon>Dikarya</taxon>
        <taxon>Ascomycota</taxon>
        <taxon>Pezizomycotina</taxon>
        <taxon>Eurotiomycetes</taxon>
        <taxon>Eurotiomycetidae</taxon>
        <taxon>Eurotiales</taxon>
        <taxon>Trichocomaceae</taxon>
        <taxon>Talaromyces</taxon>
        <taxon>Talaromyces sect. Islandici</taxon>
    </lineage>
</organism>